<dbReference type="InterPro" id="IPR038882">
    <property type="entry name" value="Rcf3"/>
</dbReference>
<feature type="compositionally biased region" description="Low complexity" evidence="1">
    <location>
        <begin position="53"/>
        <end position="67"/>
    </location>
</feature>
<evidence type="ECO:0000313" key="2">
    <source>
        <dbReference type="EMBL" id="ODH38215.1"/>
    </source>
</evidence>
<dbReference type="PANTHER" id="PTHR39153:SF1">
    <property type="entry name" value="AGR244WP"/>
    <property type="match status" value="1"/>
</dbReference>
<evidence type="ECO:0000256" key="1">
    <source>
        <dbReference type="SAM" id="MobiDB-lite"/>
    </source>
</evidence>
<organism evidence="2 3">
    <name type="scientific">Paracoccidioides brasiliensis</name>
    <dbReference type="NCBI Taxonomy" id="121759"/>
    <lineage>
        <taxon>Eukaryota</taxon>
        <taxon>Fungi</taxon>
        <taxon>Dikarya</taxon>
        <taxon>Ascomycota</taxon>
        <taxon>Pezizomycotina</taxon>
        <taxon>Eurotiomycetes</taxon>
        <taxon>Eurotiomycetidae</taxon>
        <taxon>Onygenales</taxon>
        <taxon>Ajellomycetaceae</taxon>
        <taxon>Paracoccidioides</taxon>
    </lineage>
</organism>
<protein>
    <submittedName>
        <fullName evidence="2">Uncharacterized protein</fullName>
    </submittedName>
</protein>
<evidence type="ECO:0000313" key="3">
    <source>
        <dbReference type="Proteomes" id="UP000242814"/>
    </source>
</evidence>
<feature type="region of interest" description="Disordered" evidence="1">
    <location>
        <begin position="53"/>
        <end position="90"/>
    </location>
</feature>
<proteinExistence type="predicted"/>
<comment type="caution">
    <text evidence="2">The sequence shown here is derived from an EMBL/GenBank/DDBJ whole genome shotgun (WGS) entry which is preliminary data.</text>
</comment>
<sequence length="160" mass="17724">MPPPSRQRDVMEPPPEVIHEAVKGFITGAARFGSISLLAHLILLLPHPLRFASSSPPSNSAATTPSTTPNPHPQAQPHAHPKPPPSTPLLYRPLTRLSANLAPASRVYRGLTLQFKVFLQLSVMAMGGYVWAEKRVNEYLELMRKVKRVERAEAEARGRR</sequence>
<gene>
    <name evidence="2" type="ORF">ACO22_02489</name>
</gene>
<dbReference type="EMBL" id="LZYO01000078">
    <property type="protein sequence ID" value="ODH38215.1"/>
    <property type="molecule type" value="Genomic_DNA"/>
</dbReference>
<dbReference type="VEuPathDB" id="FungiDB:PADG_06302"/>
<dbReference type="PANTHER" id="PTHR39153">
    <property type="entry name" value="AGR244WP"/>
    <property type="match status" value="1"/>
</dbReference>
<dbReference type="AlphaFoldDB" id="A0A1D2JIL5"/>
<dbReference type="VEuPathDB" id="FungiDB:PABG_06861"/>
<reference evidence="2 3" key="1">
    <citation type="submission" date="2016-06" db="EMBL/GenBank/DDBJ databases">
        <authorList>
            <person name="Kjaerup R.B."/>
            <person name="Dalgaard T.S."/>
            <person name="Juul-Madsen H.R."/>
        </authorList>
    </citation>
    <scope>NUCLEOTIDE SEQUENCE [LARGE SCALE GENOMIC DNA]</scope>
    <source>
        <strain evidence="2 3">Pb300</strain>
    </source>
</reference>
<name>A0A1D2JIL5_PARBR</name>
<dbReference type="Proteomes" id="UP000242814">
    <property type="component" value="Unassembled WGS sequence"/>
</dbReference>
<accession>A0A1D2JIL5</accession>